<feature type="domain" description="WRKY" evidence="7">
    <location>
        <begin position="100"/>
        <end position="168"/>
    </location>
</feature>
<feature type="region of interest" description="Disordered" evidence="6">
    <location>
        <begin position="58"/>
        <end position="93"/>
    </location>
</feature>
<dbReference type="GO" id="GO:0003700">
    <property type="term" value="F:DNA-binding transcription factor activity"/>
    <property type="evidence" value="ECO:0007669"/>
    <property type="project" value="InterPro"/>
</dbReference>
<dbReference type="PANTHER" id="PTHR31282">
    <property type="entry name" value="WRKY TRANSCRIPTION FACTOR 21-RELATED"/>
    <property type="match status" value="1"/>
</dbReference>
<dbReference type="InterPro" id="IPR044810">
    <property type="entry name" value="WRKY_plant"/>
</dbReference>
<dbReference type="GO" id="GO:0005634">
    <property type="term" value="C:nucleus"/>
    <property type="evidence" value="ECO:0007669"/>
    <property type="project" value="UniProtKB-SubCell"/>
</dbReference>
<comment type="caution">
    <text evidence="8">The sequence shown here is derived from an EMBL/GenBank/DDBJ whole genome shotgun (WGS) entry which is preliminary data.</text>
</comment>
<keyword evidence="5" id="KW-0539">Nucleus</keyword>
<dbReference type="SUPFAM" id="SSF118290">
    <property type="entry name" value="WRKY DNA-binding domain"/>
    <property type="match status" value="1"/>
</dbReference>
<dbReference type="InterPro" id="IPR003657">
    <property type="entry name" value="WRKY_dom"/>
</dbReference>
<keyword evidence="3" id="KW-0238">DNA-binding</keyword>
<dbReference type="PROSITE" id="PS50811">
    <property type="entry name" value="WRKY"/>
    <property type="match status" value="1"/>
</dbReference>
<keyword evidence="10" id="KW-1185">Reference proteome</keyword>
<name>A0A8T0V3T8_PANVG</name>
<dbReference type="AlphaFoldDB" id="A0A8T0V3T8"/>
<evidence type="ECO:0000313" key="8">
    <source>
        <dbReference type="EMBL" id="KAG2626799.1"/>
    </source>
</evidence>
<evidence type="ECO:0000256" key="1">
    <source>
        <dbReference type="ARBA" id="ARBA00004123"/>
    </source>
</evidence>
<evidence type="ECO:0000259" key="7">
    <source>
        <dbReference type="PROSITE" id="PS50811"/>
    </source>
</evidence>
<dbReference type="Gene3D" id="2.20.25.80">
    <property type="entry name" value="WRKY domain"/>
    <property type="match status" value="1"/>
</dbReference>
<evidence type="ECO:0000256" key="2">
    <source>
        <dbReference type="ARBA" id="ARBA00023015"/>
    </source>
</evidence>
<evidence type="ECO:0000256" key="6">
    <source>
        <dbReference type="SAM" id="MobiDB-lite"/>
    </source>
</evidence>
<dbReference type="EMBL" id="CM029041">
    <property type="protein sequence ID" value="KAG2626801.1"/>
    <property type="molecule type" value="Genomic_DNA"/>
</dbReference>
<evidence type="ECO:0000256" key="5">
    <source>
        <dbReference type="ARBA" id="ARBA00023242"/>
    </source>
</evidence>
<proteinExistence type="predicted"/>
<keyword evidence="4" id="KW-0804">Transcription</keyword>
<gene>
    <name evidence="8" type="ORF">PVAP13_3KG377812</name>
    <name evidence="9" type="ORF">PVAP13_3KG377866</name>
</gene>
<organism evidence="8 10">
    <name type="scientific">Panicum virgatum</name>
    <name type="common">Blackwell switchgrass</name>
    <dbReference type="NCBI Taxonomy" id="38727"/>
    <lineage>
        <taxon>Eukaryota</taxon>
        <taxon>Viridiplantae</taxon>
        <taxon>Streptophyta</taxon>
        <taxon>Embryophyta</taxon>
        <taxon>Tracheophyta</taxon>
        <taxon>Spermatophyta</taxon>
        <taxon>Magnoliopsida</taxon>
        <taxon>Liliopsida</taxon>
        <taxon>Poales</taxon>
        <taxon>Poaceae</taxon>
        <taxon>PACMAD clade</taxon>
        <taxon>Panicoideae</taxon>
        <taxon>Panicodae</taxon>
        <taxon>Paniceae</taxon>
        <taxon>Panicinae</taxon>
        <taxon>Panicum</taxon>
        <taxon>Panicum sect. Hiantes</taxon>
    </lineage>
</organism>
<reference evidence="8" key="1">
    <citation type="submission" date="2020-05" db="EMBL/GenBank/DDBJ databases">
        <title>WGS assembly of Panicum virgatum.</title>
        <authorList>
            <person name="Lovell J.T."/>
            <person name="Jenkins J."/>
            <person name="Shu S."/>
            <person name="Juenger T.E."/>
            <person name="Schmutz J."/>
        </authorList>
    </citation>
    <scope>NUCLEOTIDE SEQUENCE</scope>
    <source>
        <strain evidence="8">AP13</strain>
    </source>
</reference>
<dbReference type="Pfam" id="PF03106">
    <property type="entry name" value="WRKY"/>
    <property type="match status" value="1"/>
</dbReference>
<evidence type="ECO:0000256" key="3">
    <source>
        <dbReference type="ARBA" id="ARBA00023125"/>
    </source>
</evidence>
<protein>
    <recommendedName>
        <fullName evidence="7">WRKY domain-containing protein</fullName>
    </recommendedName>
</protein>
<accession>A0A8T0V3T8</accession>
<dbReference type="GO" id="GO:0043565">
    <property type="term" value="F:sequence-specific DNA binding"/>
    <property type="evidence" value="ECO:0007669"/>
    <property type="project" value="InterPro"/>
</dbReference>
<dbReference type="EMBL" id="CM029041">
    <property type="protein sequence ID" value="KAG2626799.1"/>
    <property type="molecule type" value="Genomic_DNA"/>
</dbReference>
<evidence type="ECO:0000256" key="4">
    <source>
        <dbReference type="ARBA" id="ARBA00023163"/>
    </source>
</evidence>
<evidence type="ECO:0000313" key="10">
    <source>
        <dbReference type="Proteomes" id="UP000823388"/>
    </source>
</evidence>
<dbReference type="InterPro" id="IPR036576">
    <property type="entry name" value="WRKY_dom_sf"/>
</dbReference>
<dbReference type="Proteomes" id="UP000823388">
    <property type="component" value="Chromosome 3K"/>
</dbReference>
<comment type="subcellular location">
    <subcellularLocation>
        <location evidence="1">Nucleus</location>
    </subcellularLocation>
</comment>
<keyword evidence="2" id="KW-0805">Transcription regulation</keyword>
<dbReference type="SMART" id="SM00774">
    <property type="entry name" value="WRKY"/>
    <property type="match status" value="1"/>
</dbReference>
<evidence type="ECO:0000313" key="9">
    <source>
        <dbReference type="EMBL" id="KAG2626801.1"/>
    </source>
</evidence>
<sequence length="263" mass="28331">MATADRASAACGVMAEAREAAVRLQALLQATGADPGKRELAEQIIRCIDRARAAVRGAAGGGSSTTGKTEQGLGLGARPPAGSKRRARRGCGEEARARVVASSAMDDGYAWRKYGEKSIQGHKNPRFYFRCAYRDELGCGARKQVDRMEDDPSLFHTTYFGEHTPACPRDDDAAAAQLDRDGHRFVAQGLPLDSFRRPCLPAEGQDPNKEMPASMVEFTAGYCWPLTDQMANLVSSGVSFGTPGELGSLDAISMEELMDLLWP</sequence>